<evidence type="ECO:0000313" key="2">
    <source>
        <dbReference type="EMBL" id="KOO46197.1"/>
    </source>
</evidence>
<protein>
    <submittedName>
        <fullName evidence="2">Uncharacterized protein</fullName>
    </submittedName>
</protein>
<reference evidence="3" key="1">
    <citation type="submission" date="2015-08" db="EMBL/GenBank/DDBJ databases">
        <title>Fjat-14210 dsm16467.</title>
        <authorList>
            <person name="Liu B."/>
            <person name="Wang J."/>
            <person name="Zhu Y."/>
            <person name="Liu G."/>
            <person name="Chen Q."/>
            <person name="Chen Z."/>
            <person name="Lan J."/>
            <person name="Che J."/>
            <person name="Ge C."/>
            <person name="Shi H."/>
            <person name="Pan Z."/>
            <person name="Liu X."/>
        </authorList>
    </citation>
    <scope>NUCLEOTIDE SEQUENCE [LARGE SCALE GENOMIC DNA]</scope>
    <source>
        <strain evidence="3">DSM 16467</strain>
    </source>
</reference>
<feature type="transmembrane region" description="Helical" evidence="1">
    <location>
        <begin position="85"/>
        <end position="109"/>
    </location>
</feature>
<keyword evidence="3" id="KW-1185">Reference proteome</keyword>
<evidence type="ECO:0000313" key="3">
    <source>
        <dbReference type="Proteomes" id="UP000037558"/>
    </source>
</evidence>
<evidence type="ECO:0000256" key="1">
    <source>
        <dbReference type="SAM" id="Phobius"/>
    </source>
</evidence>
<proteinExistence type="predicted"/>
<dbReference type="PATRIC" id="fig|284581.3.peg.2093"/>
<dbReference type="EMBL" id="LILC01000013">
    <property type="protein sequence ID" value="KOO46197.1"/>
    <property type="molecule type" value="Genomic_DNA"/>
</dbReference>
<feature type="transmembrane region" description="Helical" evidence="1">
    <location>
        <begin position="32"/>
        <end position="54"/>
    </location>
</feature>
<organism evidence="2 3">
    <name type="scientific">Priestia koreensis</name>
    <dbReference type="NCBI Taxonomy" id="284581"/>
    <lineage>
        <taxon>Bacteria</taxon>
        <taxon>Bacillati</taxon>
        <taxon>Bacillota</taxon>
        <taxon>Bacilli</taxon>
        <taxon>Bacillales</taxon>
        <taxon>Bacillaceae</taxon>
        <taxon>Priestia</taxon>
    </lineage>
</organism>
<name>A0A0M0L5P9_9BACI</name>
<feature type="transmembrane region" description="Helical" evidence="1">
    <location>
        <begin position="61"/>
        <end position="79"/>
    </location>
</feature>
<keyword evidence="1" id="KW-0812">Transmembrane</keyword>
<sequence>MYKAIRIFMLLCAAYVSYVFHPQRVLQNEFTIFTVFVYLPAVAVGAGTLLHLLLDFVRHRLICYSLSVIACIFYVTIMFQTLHGIFSLFSTICFTLGTTGLATVHVQVLHHLRKRYWMNNNISM</sequence>
<keyword evidence="1" id="KW-0472">Membrane</keyword>
<dbReference type="AlphaFoldDB" id="A0A0M0L5P9"/>
<accession>A0A0M0L5P9</accession>
<dbReference type="RefSeq" id="WP_053401268.1">
    <property type="nucleotide sequence ID" value="NZ_LILC01000013.1"/>
</dbReference>
<gene>
    <name evidence="2" type="ORF">AMD01_10050</name>
</gene>
<dbReference type="Proteomes" id="UP000037558">
    <property type="component" value="Unassembled WGS sequence"/>
</dbReference>
<comment type="caution">
    <text evidence="2">The sequence shown here is derived from an EMBL/GenBank/DDBJ whole genome shotgun (WGS) entry which is preliminary data.</text>
</comment>
<keyword evidence="1" id="KW-1133">Transmembrane helix</keyword>